<reference evidence="2" key="2">
    <citation type="journal article" date="2017" name="Nat. Plants">
        <title>The Aegilops tauschii genome reveals multiple impacts of transposons.</title>
        <authorList>
            <person name="Zhao G."/>
            <person name="Zou C."/>
            <person name="Li K."/>
            <person name="Wang K."/>
            <person name="Li T."/>
            <person name="Gao L."/>
            <person name="Zhang X."/>
            <person name="Wang H."/>
            <person name="Yang Z."/>
            <person name="Liu X."/>
            <person name="Jiang W."/>
            <person name="Mao L."/>
            <person name="Kong X."/>
            <person name="Jiao Y."/>
            <person name="Jia J."/>
        </authorList>
    </citation>
    <scope>NUCLEOTIDE SEQUENCE [LARGE SCALE GENOMIC DNA]</scope>
    <source>
        <strain evidence="2">cv. AL8/78</strain>
    </source>
</reference>
<accession>A0A453JI56</accession>
<evidence type="ECO:0000313" key="1">
    <source>
        <dbReference type="EnsemblPlants" id="AET5Gv20075800.1"/>
    </source>
</evidence>
<dbReference type="Proteomes" id="UP000015105">
    <property type="component" value="Chromosome 5D"/>
</dbReference>
<sequence>MIWKHRNDCIFEGAQPSVQTLVDKIKTEATVWARAGARGLREILPATWDVH</sequence>
<evidence type="ECO:0000313" key="2">
    <source>
        <dbReference type="Proteomes" id="UP000015105"/>
    </source>
</evidence>
<reference evidence="1" key="3">
    <citation type="journal article" date="2017" name="Nature">
        <title>Genome sequence of the progenitor of the wheat D genome Aegilops tauschii.</title>
        <authorList>
            <person name="Luo M.C."/>
            <person name="Gu Y.Q."/>
            <person name="Puiu D."/>
            <person name="Wang H."/>
            <person name="Twardziok S.O."/>
            <person name="Deal K.R."/>
            <person name="Huo N."/>
            <person name="Zhu T."/>
            <person name="Wang L."/>
            <person name="Wang Y."/>
            <person name="McGuire P.E."/>
            <person name="Liu S."/>
            <person name="Long H."/>
            <person name="Ramasamy R.K."/>
            <person name="Rodriguez J.C."/>
            <person name="Van S.L."/>
            <person name="Yuan L."/>
            <person name="Wang Z."/>
            <person name="Xia Z."/>
            <person name="Xiao L."/>
            <person name="Anderson O.D."/>
            <person name="Ouyang S."/>
            <person name="Liang Y."/>
            <person name="Zimin A.V."/>
            <person name="Pertea G."/>
            <person name="Qi P."/>
            <person name="Bennetzen J.L."/>
            <person name="Dai X."/>
            <person name="Dawson M.W."/>
            <person name="Muller H.G."/>
            <person name="Kugler K."/>
            <person name="Rivarola-Duarte L."/>
            <person name="Spannagl M."/>
            <person name="Mayer K.F.X."/>
            <person name="Lu F.H."/>
            <person name="Bevan M.W."/>
            <person name="Leroy P."/>
            <person name="Li P."/>
            <person name="You F.M."/>
            <person name="Sun Q."/>
            <person name="Liu Z."/>
            <person name="Lyons E."/>
            <person name="Wicker T."/>
            <person name="Salzberg S.L."/>
            <person name="Devos K.M."/>
            <person name="Dvorak J."/>
        </authorList>
    </citation>
    <scope>NUCLEOTIDE SEQUENCE [LARGE SCALE GENOMIC DNA]</scope>
    <source>
        <strain evidence="1">cv. AL8/78</strain>
    </source>
</reference>
<keyword evidence="2" id="KW-1185">Reference proteome</keyword>
<protein>
    <submittedName>
        <fullName evidence="1">Uncharacterized protein</fullName>
    </submittedName>
</protein>
<dbReference type="AlphaFoldDB" id="A0A453JI56"/>
<reference evidence="2" key="1">
    <citation type="journal article" date="2014" name="Science">
        <title>Ancient hybridizations among the ancestral genomes of bread wheat.</title>
        <authorList>
            <consortium name="International Wheat Genome Sequencing Consortium,"/>
            <person name="Marcussen T."/>
            <person name="Sandve S.R."/>
            <person name="Heier L."/>
            <person name="Spannagl M."/>
            <person name="Pfeifer M."/>
            <person name="Jakobsen K.S."/>
            <person name="Wulff B.B."/>
            <person name="Steuernagel B."/>
            <person name="Mayer K.F."/>
            <person name="Olsen O.A."/>
        </authorList>
    </citation>
    <scope>NUCLEOTIDE SEQUENCE [LARGE SCALE GENOMIC DNA]</scope>
    <source>
        <strain evidence="2">cv. AL8/78</strain>
    </source>
</reference>
<organism evidence="1 2">
    <name type="scientific">Aegilops tauschii subsp. strangulata</name>
    <name type="common">Goatgrass</name>
    <dbReference type="NCBI Taxonomy" id="200361"/>
    <lineage>
        <taxon>Eukaryota</taxon>
        <taxon>Viridiplantae</taxon>
        <taxon>Streptophyta</taxon>
        <taxon>Embryophyta</taxon>
        <taxon>Tracheophyta</taxon>
        <taxon>Spermatophyta</taxon>
        <taxon>Magnoliopsida</taxon>
        <taxon>Liliopsida</taxon>
        <taxon>Poales</taxon>
        <taxon>Poaceae</taxon>
        <taxon>BOP clade</taxon>
        <taxon>Pooideae</taxon>
        <taxon>Triticodae</taxon>
        <taxon>Triticeae</taxon>
        <taxon>Triticinae</taxon>
        <taxon>Aegilops</taxon>
    </lineage>
</organism>
<dbReference type="EnsemblPlants" id="AET5Gv20075800.1">
    <property type="protein sequence ID" value="AET5Gv20075800.1"/>
    <property type="gene ID" value="AET5Gv20075800"/>
</dbReference>
<reference evidence="1" key="4">
    <citation type="submission" date="2019-03" db="UniProtKB">
        <authorList>
            <consortium name="EnsemblPlants"/>
        </authorList>
    </citation>
    <scope>IDENTIFICATION</scope>
</reference>
<name>A0A453JI56_AEGTS</name>
<proteinExistence type="predicted"/>
<dbReference type="Gramene" id="AET5Gv20075800.1">
    <property type="protein sequence ID" value="AET5Gv20075800.1"/>
    <property type="gene ID" value="AET5Gv20075800"/>
</dbReference>
<reference evidence="1" key="5">
    <citation type="journal article" date="2021" name="G3 (Bethesda)">
        <title>Aegilops tauschii genome assembly Aet v5.0 features greater sequence contiguity and improved annotation.</title>
        <authorList>
            <person name="Wang L."/>
            <person name="Zhu T."/>
            <person name="Rodriguez J.C."/>
            <person name="Deal K.R."/>
            <person name="Dubcovsky J."/>
            <person name="McGuire P.E."/>
            <person name="Lux T."/>
            <person name="Spannagl M."/>
            <person name="Mayer K.F.X."/>
            <person name="Baldrich P."/>
            <person name="Meyers B.C."/>
            <person name="Huo N."/>
            <person name="Gu Y.Q."/>
            <person name="Zhou H."/>
            <person name="Devos K.M."/>
            <person name="Bennetzen J.L."/>
            <person name="Unver T."/>
            <person name="Budak H."/>
            <person name="Gulick P.J."/>
            <person name="Galiba G."/>
            <person name="Kalapos B."/>
            <person name="Nelson D.R."/>
            <person name="Li P."/>
            <person name="You F.M."/>
            <person name="Luo M.C."/>
            <person name="Dvorak J."/>
        </authorList>
    </citation>
    <scope>NUCLEOTIDE SEQUENCE [LARGE SCALE GENOMIC DNA]</scope>
    <source>
        <strain evidence="1">cv. AL8/78</strain>
    </source>
</reference>